<dbReference type="InterPro" id="IPR007588">
    <property type="entry name" value="Znf_FLYWCH"/>
</dbReference>
<proteinExistence type="predicted"/>
<keyword evidence="2" id="KW-0863">Zinc-finger</keyword>
<organism evidence="5 6">
    <name type="scientific">Danaus chrysippus</name>
    <name type="common">African queen</name>
    <dbReference type="NCBI Taxonomy" id="151541"/>
    <lineage>
        <taxon>Eukaryota</taxon>
        <taxon>Metazoa</taxon>
        <taxon>Ecdysozoa</taxon>
        <taxon>Arthropoda</taxon>
        <taxon>Hexapoda</taxon>
        <taxon>Insecta</taxon>
        <taxon>Pterygota</taxon>
        <taxon>Neoptera</taxon>
        <taxon>Endopterygota</taxon>
        <taxon>Lepidoptera</taxon>
        <taxon>Glossata</taxon>
        <taxon>Ditrysia</taxon>
        <taxon>Papilionoidea</taxon>
        <taxon>Nymphalidae</taxon>
        <taxon>Danainae</taxon>
        <taxon>Danaini</taxon>
        <taxon>Danaina</taxon>
        <taxon>Danaus</taxon>
        <taxon>Anosia</taxon>
    </lineage>
</organism>
<evidence type="ECO:0000259" key="4">
    <source>
        <dbReference type="Pfam" id="PF04500"/>
    </source>
</evidence>
<keyword evidence="1" id="KW-0479">Metal-binding</keyword>
<protein>
    <submittedName>
        <fullName evidence="5">(African queen) hypothetical protein</fullName>
    </submittedName>
</protein>
<evidence type="ECO:0000256" key="3">
    <source>
        <dbReference type="ARBA" id="ARBA00022833"/>
    </source>
</evidence>
<keyword evidence="3" id="KW-0862">Zinc</keyword>
<name>A0A8J2R393_9NEOP</name>
<keyword evidence="6" id="KW-1185">Reference proteome</keyword>
<sequence>MFIVTDLPIFIQSKKGNPLILLAGYRYSMKNCKPIDNEGLNHSLQYVYSKRGNPLMLFAGYTFSLKKYRTTNDSRRRLWRCSTHASRGCHVVLVTVDETIVKPEFVQSARGKRQIKLNGYTFSSWPRCEGKPLIRWYCSSHHARGCKASLLTTEDSIIKVTGSHNHDPVNGLKSKWQCSTHATYGCHAILYTFNDVIIGLRDFHNHAAPNETD</sequence>
<accession>A0A8J2R393</accession>
<dbReference type="Gene3D" id="2.20.25.240">
    <property type="match status" value="3"/>
</dbReference>
<feature type="domain" description="FLYWCH-type" evidence="4">
    <location>
        <begin position="105"/>
        <end position="166"/>
    </location>
</feature>
<evidence type="ECO:0000256" key="1">
    <source>
        <dbReference type="ARBA" id="ARBA00022723"/>
    </source>
</evidence>
<dbReference type="AlphaFoldDB" id="A0A8J2R393"/>
<reference evidence="5" key="1">
    <citation type="submission" date="2021-09" db="EMBL/GenBank/DDBJ databases">
        <authorList>
            <person name="Martin H S."/>
        </authorList>
    </citation>
    <scope>NUCLEOTIDE SEQUENCE</scope>
</reference>
<dbReference type="OrthoDB" id="6930456at2759"/>
<dbReference type="Proteomes" id="UP000789524">
    <property type="component" value="Unassembled WGS sequence"/>
</dbReference>
<evidence type="ECO:0000313" key="5">
    <source>
        <dbReference type="EMBL" id="CAG9579989.1"/>
    </source>
</evidence>
<evidence type="ECO:0000256" key="2">
    <source>
        <dbReference type="ARBA" id="ARBA00022771"/>
    </source>
</evidence>
<comment type="caution">
    <text evidence="5">The sequence shown here is derived from an EMBL/GenBank/DDBJ whole genome shotgun (WGS) entry which is preliminary data.</text>
</comment>
<dbReference type="Pfam" id="PF04500">
    <property type="entry name" value="FLYWCH"/>
    <property type="match status" value="2"/>
</dbReference>
<evidence type="ECO:0000313" key="6">
    <source>
        <dbReference type="Proteomes" id="UP000789524"/>
    </source>
</evidence>
<dbReference type="EMBL" id="CAKASE010000079">
    <property type="protein sequence ID" value="CAG9579989.1"/>
    <property type="molecule type" value="Genomic_DNA"/>
</dbReference>
<dbReference type="GO" id="GO:0008270">
    <property type="term" value="F:zinc ion binding"/>
    <property type="evidence" value="ECO:0007669"/>
    <property type="project" value="UniProtKB-KW"/>
</dbReference>
<feature type="domain" description="FLYWCH-type" evidence="4">
    <location>
        <begin position="46"/>
        <end position="99"/>
    </location>
</feature>
<gene>
    <name evidence="5" type="ORF">DCHRY22_LOCUS13482</name>
</gene>